<protein>
    <submittedName>
        <fullName evidence="1">Oidioi.mRNA.OKI2018_I69.XSR.g16503.t1.cds</fullName>
    </submittedName>
</protein>
<name>A0ABN7SK91_OIKDI</name>
<gene>
    <name evidence="1" type="ORF">OKIOD_LOCUS8061</name>
</gene>
<accession>A0ABN7SK91</accession>
<dbReference type="Proteomes" id="UP001158576">
    <property type="component" value="Chromosome XSR"/>
</dbReference>
<proteinExistence type="predicted"/>
<sequence length="190" mass="22180">MSKPSKTKTKNFKYKEALFAAEEATRKRELERIVKDIPPTKGMGHYLNRVDRRLMSERELIEVMWLLALGQRDFNFKIRMSAAIDMEEFGWSLRYKISRKRGEHFHKITLKRKVGLTPRFNLILEEFDAVEMRNLNEATSIAKSINRQVVAIKVGSIVSGMNNGSIRFNFSLDPILHSRASELKNHQERN</sequence>
<evidence type="ECO:0000313" key="2">
    <source>
        <dbReference type="Proteomes" id="UP001158576"/>
    </source>
</evidence>
<organism evidence="1 2">
    <name type="scientific">Oikopleura dioica</name>
    <name type="common">Tunicate</name>
    <dbReference type="NCBI Taxonomy" id="34765"/>
    <lineage>
        <taxon>Eukaryota</taxon>
        <taxon>Metazoa</taxon>
        <taxon>Chordata</taxon>
        <taxon>Tunicata</taxon>
        <taxon>Appendicularia</taxon>
        <taxon>Copelata</taxon>
        <taxon>Oikopleuridae</taxon>
        <taxon>Oikopleura</taxon>
    </lineage>
</organism>
<evidence type="ECO:0000313" key="1">
    <source>
        <dbReference type="EMBL" id="CAG5099386.1"/>
    </source>
</evidence>
<dbReference type="EMBL" id="OU015569">
    <property type="protein sequence ID" value="CAG5099386.1"/>
    <property type="molecule type" value="Genomic_DNA"/>
</dbReference>
<reference evidence="1 2" key="1">
    <citation type="submission" date="2021-04" db="EMBL/GenBank/DDBJ databases">
        <authorList>
            <person name="Bliznina A."/>
        </authorList>
    </citation>
    <scope>NUCLEOTIDE SEQUENCE [LARGE SCALE GENOMIC DNA]</scope>
</reference>
<keyword evidence="2" id="KW-1185">Reference proteome</keyword>